<keyword evidence="1" id="KW-0175">Coiled coil</keyword>
<feature type="domain" description="Recombinase" evidence="3">
    <location>
        <begin position="175"/>
        <end position="322"/>
    </location>
</feature>
<evidence type="ECO:0000256" key="1">
    <source>
        <dbReference type="SAM" id="Coils"/>
    </source>
</evidence>
<feature type="coiled-coil region" evidence="1">
    <location>
        <begin position="419"/>
        <end position="488"/>
    </location>
</feature>
<evidence type="ECO:0000259" key="3">
    <source>
        <dbReference type="PROSITE" id="PS51737"/>
    </source>
</evidence>
<dbReference type="GO" id="GO:0000150">
    <property type="term" value="F:DNA strand exchange activity"/>
    <property type="evidence" value="ECO:0007669"/>
    <property type="project" value="InterPro"/>
</dbReference>
<name>A0A1M6U386_9FIRM</name>
<evidence type="ECO:0000259" key="2">
    <source>
        <dbReference type="PROSITE" id="PS51736"/>
    </source>
</evidence>
<dbReference type="GO" id="GO:0003677">
    <property type="term" value="F:DNA binding"/>
    <property type="evidence" value="ECO:0007669"/>
    <property type="project" value="InterPro"/>
</dbReference>
<dbReference type="AlphaFoldDB" id="A0A1M6U386"/>
<feature type="domain" description="Resolvase/invertase-type recombinase catalytic" evidence="2">
    <location>
        <begin position="14"/>
        <end position="167"/>
    </location>
</feature>
<dbReference type="Pfam" id="PF07508">
    <property type="entry name" value="Recombinase"/>
    <property type="match status" value="1"/>
</dbReference>
<dbReference type="Pfam" id="PF13408">
    <property type="entry name" value="Zn_ribbon_recom"/>
    <property type="match status" value="1"/>
</dbReference>
<dbReference type="SUPFAM" id="SSF53041">
    <property type="entry name" value="Resolvase-like"/>
    <property type="match status" value="1"/>
</dbReference>
<dbReference type="STRING" id="1121322.SAMN02745136_02973"/>
<dbReference type="Gene3D" id="3.40.50.1390">
    <property type="entry name" value="Resolvase, N-terminal catalytic domain"/>
    <property type="match status" value="1"/>
</dbReference>
<dbReference type="PROSITE" id="PS51737">
    <property type="entry name" value="RECOMBINASE_DNA_BIND"/>
    <property type="match status" value="1"/>
</dbReference>
<dbReference type="Proteomes" id="UP000184386">
    <property type="component" value="Unassembled WGS sequence"/>
</dbReference>
<accession>A0A1M6U386</accession>
<protein>
    <submittedName>
        <fullName evidence="4">Site-specific DNA recombinase</fullName>
    </submittedName>
</protein>
<dbReference type="InterPro" id="IPR038109">
    <property type="entry name" value="DNA_bind_recomb_sf"/>
</dbReference>
<dbReference type="PROSITE" id="PS51736">
    <property type="entry name" value="RECOMBINASES_3"/>
    <property type="match status" value="1"/>
</dbReference>
<dbReference type="Pfam" id="PF14287">
    <property type="entry name" value="DUF4368"/>
    <property type="match status" value="1"/>
</dbReference>
<sequence length="538" mass="62378">MLIQEFRGDVKVEKAAIYCRLSKEDQDKINQGDDSASIQNQKLILIDYAIAHQFAVYDIYSDDDYSGLDSDRPDFNRLLADAGKGCFQIIICKTQSRFTRDMELVEKYIHGLFPAIGIRFIGVVDNVDTDVKGNKKARQINGLINEWYCEDLSENIRSVFRSKMEKGQFLGSYAAYGYKKSPEDNHKLIIDEEAAPVVRKIFRYAVQGLGNRQICDKLYEEGIPTPSVYKKNQGFAYQHSFKENDYARKNIWGTSTIQKILSNRMYTGDMVQGKQRKVSYKSRKMEAVPEPEWIIVPDCQEPIIDRDTFGLVQELRKGRRYAASVEQGGGKQVNLLAGKIKCRDCGSTLVRCNGDKKYVTLYCQLYKRSRKEQCSPHSINYNKLMELLEAKIRDMIKHHVQQCQPEEGLIFDREDNRLLKQKQSGLLKAEEELKRTRKAISMLYIDRANRVLSEEEYMDLKGNLTQMAEGLYERVKKLEAEIQALALKKKHENWDDLIPGAVDFEKLDHELINEFVEYIEVGEKNSEKNQEIIIHWRF</sequence>
<dbReference type="EMBL" id="FRAC01000014">
    <property type="protein sequence ID" value="SHK63629.1"/>
    <property type="molecule type" value="Genomic_DNA"/>
</dbReference>
<reference evidence="4 5" key="1">
    <citation type="submission" date="2016-11" db="EMBL/GenBank/DDBJ databases">
        <authorList>
            <person name="Jaros S."/>
            <person name="Januszkiewicz K."/>
            <person name="Wedrychowicz H."/>
        </authorList>
    </citation>
    <scope>NUCLEOTIDE SEQUENCE [LARGE SCALE GENOMIC DNA]</scope>
    <source>
        <strain evidence="4 5">DSM 15929</strain>
    </source>
</reference>
<organism evidence="4 5">
    <name type="scientific">Anaerocolumna jejuensis DSM 15929</name>
    <dbReference type="NCBI Taxonomy" id="1121322"/>
    <lineage>
        <taxon>Bacteria</taxon>
        <taxon>Bacillati</taxon>
        <taxon>Bacillota</taxon>
        <taxon>Clostridia</taxon>
        <taxon>Lachnospirales</taxon>
        <taxon>Lachnospiraceae</taxon>
        <taxon>Anaerocolumna</taxon>
    </lineage>
</organism>
<evidence type="ECO:0000313" key="4">
    <source>
        <dbReference type="EMBL" id="SHK63629.1"/>
    </source>
</evidence>
<dbReference type="SMART" id="SM00857">
    <property type="entry name" value="Resolvase"/>
    <property type="match status" value="1"/>
</dbReference>
<dbReference type="Pfam" id="PF00239">
    <property type="entry name" value="Resolvase"/>
    <property type="match status" value="1"/>
</dbReference>
<evidence type="ECO:0000313" key="5">
    <source>
        <dbReference type="Proteomes" id="UP000184386"/>
    </source>
</evidence>
<keyword evidence="5" id="KW-1185">Reference proteome</keyword>
<dbReference type="InterPro" id="IPR025378">
    <property type="entry name" value="DUF4368"/>
</dbReference>
<gene>
    <name evidence="4" type="ORF">SAMN02745136_02973</name>
</gene>
<dbReference type="InterPro" id="IPR011109">
    <property type="entry name" value="DNA_bind_recombinase_dom"/>
</dbReference>
<dbReference type="Gene3D" id="3.90.1750.20">
    <property type="entry name" value="Putative Large Serine Recombinase, Chain B, Domain 2"/>
    <property type="match status" value="1"/>
</dbReference>
<dbReference type="PANTHER" id="PTHR30461:SF23">
    <property type="entry name" value="DNA RECOMBINASE-RELATED"/>
    <property type="match status" value="1"/>
</dbReference>
<dbReference type="InterPro" id="IPR006119">
    <property type="entry name" value="Resolv_N"/>
</dbReference>
<dbReference type="InterPro" id="IPR050639">
    <property type="entry name" value="SSR_resolvase"/>
</dbReference>
<proteinExistence type="predicted"/>
<dbReference type="InterPro" id="IPR036162">
    <property type="entry name" value="Resolvase-like_N_sf"/>
</dbReference>
<dbReference type="InterPro" id="IPR025827">
    <property type="entry name" value="Zn_ribbon_recom_dom"/>
</dbReference>
<dbReference type="RefSeq" id="WP_073277269.1">
    <property type="nucleotide sequence ID" value="NZ_FRAC01000014.1"/>
</dbReference>
<dbReference type="PANTHER" id="PTHR30461">
    <property type="entry name" value="DNA-INVERTASE FROM LAMBDOID PROPHAGE"/>
    <property type="match status" value="1"/>
</dbReference>
<dbReference type="OrthoDB" id="9784557at2"/>